<evidence type="ECO:0000313" key="3">
    <source>
        <dbReference type="Proteomes" id="UP001243330"/>
    </source>
</evidence>
<evidence type="ECO:0000256" key="1">
    <source>
        <dbReference type="SAM" id="MobiDB-lite"/>
    </source>
</evidence>
<comment type="caution">
    <text evidence="2">The sequence shown here is derived from an EMBL/GenBank/DDBJ whole genome shotgun (WGS) entry which is preliminary data.</text>
</comment>
<evidence type="ECO:0000313" key="2">
    <source>
        <dbReference type="EMBL" id="KAK1843746.1"/>
    </source>
</evidence>
<dbReference type="Proteomes" id="UP001243330">
    <property type="component" value="Unassembled WGS sequence"/>
</dbReference>
<gene>
    <name evidence="2" type="ORF">CCHR01_13613</name>
</gene>
<feature type="region of interest" description="Disordered" evidence="1">
    <location>
        <begin position="86"/>
        <end position="105"/>
    </location>
</feature>
<name>A0AAD9A925_9PEZI</name>
<keyword evidence="3" id="KW-1185">Reference proteome</keyword>
<reference evidence="2" key="1">
    <citation type="submission" date="2023-01" db="EMBL/GenBank/DDBJ databases">
        <title>Colletotrichum chrysophilum M932 genome sequence.</title>
        <authorList>
            <person name="Baroncelli R."/>
        </authorList>
    </citation>
    <scope>NUCLEOTIDE SEQUENCE</scope>
    <source>
        <strain evidence="2">M932</strain>
    </source>
</reference>
<accession>A0AAD9A925</accession>
<proteinExistence type="predicted"/>
<protein>
    <submittedName>
        <fullName evidence="2">Uncharacterized protein</fullName>
    </submittedName>
</protein>
<dbReference type="AlphaFoldDB" id="A0AAD9A925"/>
<sequence>MRARTVSNFQLPRNRKPKRAFRHLFQAPLLQHNVASPQLLSPSYRLSLLRIAHCLTASSVSGVSLCCSGVFPSSTAKTCSSALRKEKGGKCGSTLVPEPRVPDLS</sequence>
<organism evidence="2 3">
    <name type="scientific">Colletotrichum chrysophilum</name>
    <dbReference type="NCBI Taxonomy" id="1836956"/>
    <lineage>
        <taxon>Eukaryota</taxon>
        <taxon>Fungi</taxon>
        <taxon>Dikarya</taxon>
        <taxon>Ascomycota</taxon>
        <taxon>Pezizomycotina</taxon>
        <taxon>Sordariomycetes</taxon>
        <taxon>Hypocreomycetidae</taxon>
        <taxon>Glomerellales</taxon>
        <taxon>Glomerellaceae</taxon>
        <taxon>Colletotrichum</taxon>
        <taxon>Colletotrichum gloeosporioides species complex</taxon>
    </lineage>
</organism>
<dbReference type="EMBL" id="JAQOWY010000342">
    <property type="protein sequence ID" value="KAK1843746.1"/>
    <property type="molecule type" value="Genomic_DNA"/>
</dbReference>